<gene>
    <name evidence="2" type="ORF">AXF14_05310</name>
</gene>
<accession>A0A0X8JEF3</accession>
<reference evidence="3" key="1">
    <citation type="submission" date="2016-02" db="EMBL/GenBank/DDBJ databases">
        <authorList>
            <person name="Holder M.E."/>
            <person name="Ajami N.J."/>
            <person name="Petrosino J.F."/>
        </authorList>
    </citation>
    <scope>NUCLEOTIDE SEQUENCE [LARGE SCALE GENOMIC DNA]</scope>
    <source>
        <strain evidence="3">CCUG 36733</strain>
    </source>
</reference>
<dbReference type="Proteomes" id="UP000065220">
    <property type="component" value="Chromosome"/>
</dbReference>
<protein>
    <submittedName>
        <fullName evidence="2">Uncharacterized protein</fullName>
    </submittedName>
</protein>
<dbReference type="AlphaFoldDB" id="A0A0X8JEF3"/>
<feature type="chain" id="PRO_5007067361" evidence="1">
    <location>
        <begin position="31"/>
        <end position="170"/>
    </location>
</feature>
<evidence type="ECO:0000313" key="2">
    <source>
        <dbReference type="EMBL" id="AMD87116.1"/>
    </source>
</evidence>
<sequence length="170" mass="17806">MFRINRRHSRIATLGVAALFLAGVAAPASAVESASSSATTQTAAAQSQSQGWASSFSQAQVRETSQGRLVTFTDSETGENYAFLFAADGEVSDVSGSRSNGLNAAAPAVSHNGGATVQSMLTADGYYLNRAETKQLITEGKQWAFAYASAPLLELVRPPSARSLRITGTR</sequence>
<dbReference type="KEGG" id="ard:AXF14_05310"/>
<dbReference type="EMBL" id="CP014228">
    <property type="protein sequence ID" value="AMD87116.1"/>
    <property type="molecule type" value="Genomic_DNA"/>
</dbReference>
<organism evidence="2 3">
    <name type="scientific">Actinomyces radicidentis</name>
    <dbReference type="NCBI Taxonomy" id="111015"/>
    <lineage>
        <taxon>Bacteria</taxon>
        <taxon>Bacillati</taxon>
        <taxon>Actinomycetota</taxon>
        <taxon>Actinomycetes</taxon>
        <taxon>Actinomycetales</taxon>
        <taxon>Actinomycetaceae</taxon>
        <taxon>Actinomyces</taxon>
    </lineage>
</organism>
<name>A0A0X8JEF3_ACTRD</name>
<keyword evidence="3" id="KW-1185">Reference proteome</keyword>
<keyword evidence="1" id="KW-0732">Signal</keyword>
<proteinExistence type="predicted"/>
<feature type="signal peptide" evidence="1">
    <location>
        <begin position="1"/>
        <end position="30"/>
    </location>
</feature>
<evidence type="ECO:0000256" key="1">
    <source>
        <dbReference type="SAM" id="SignalP"/>
    </source>
</evidence>
<evidence type="ECO:0000313" key="3">
    <source>
        <dbReference type="Proteomes" id="UP000065220"/>
    </source>
</evidence>